<evidence type="ECO:0000313" key="5">
    <source>
        <dbReference type="Proteomes" id="UP000474757"/>
    </source>
</evidence>
<dbReference type="GO" id="GO:0008477">
    <property type="term" value="F:purine nucleosidase activity"/>
    <property type="evidence" value="ECO:0007669"/>
    <property type="project" value="TreeGrafter"/>
</dbReference>
<dbReference type="GO" id="GO:0005829">
    <property type="term" value="C:cytosol"/>
    <property type="evidence" value="ECO:0007669"/>
    <property type="project" value="TreeGrafter"/>
</dbReference>
<dbReference type="Pfam" id="PF01156">
    <property type="entry name" value="IU_nuc_hydro"/>
    <property type="match status" value="1"/>
</dbReference>
<keyword evidence="2" id="KW-0326">Glycosidase</keyword>
<dbReference type="AlphaFoldDB" id="A0A6B2K273"/>
<dbReference type="PANTHER" id="PTHR12304">
    <property type="entry name" value="INOSINE-URIDINE PREFERRING NUCLEOSIDE HYDROLASE"/>
    <property type="match status" value="1"/>
</dbReference>
<comment type="caution">
    <text evidence="4">The sequence shown here is derived from an EMBL/GenBank/DDBJ whole genome shotgun (WGS) entry which is preliminary data.</text>
</comment>
<feature type="domain" description="Inosine/uridine-preferring nucleoside hydrolase" evidence="3">
    <location>
        <begin position="5"/>
        <end position="305"/>
    </location>
</feature>
<dbReference type="SUPFAM" id="SSF53590">
    <property type="entry name" value="Nucleoside hydrolase"/>
    <property type="match status" value="1"/>
</dbReference>
<evidence type="ECO:0000259" key="3">
    <source>
        <dbReference type="Pfam" id="PF01156"/>
    </source>
</evidence>
<dbReference type="InterPro" id="IPR023186">
    <property type="entry name" value="IUNH"/>
</dbReference>
<dbReference type="InterPro" id="IPR036452">
    <property type="entry name" value="Ribo_hydro-like"/>
</dbReference>
<sequence length="314" mass="33934">MPQKILLDVDTGIDDALAIYYALRHPELEPVGFTCVFGNTDVDIATTNTLRILELAGRPELPVAMGAARSLLWPYTREADFVHGSNGLGDVELPEPAAKAVDEHAADFIIRMVKEAPGEIALCPVGPMTNIGLALAKAPEIAGLVKEIVVMGSTLAHPGIHGVARPMVDANFHNDPEAAHILMQSSAPITLVGMDATMTTLMSREMMDDIRANGTEAGRVLMEITEFYVRSYEQMHPGIAGCPLHDPLAVAACHAPDLLTRERLRIDIELSGALTRGQAIPDRRPMGLERANCEVATGVDAPRFEAMFHETMLM</sequence>
<keyword evidence="5" id="KW-1185">Reference proteome</keyword>
<reference evidence="4 5" key="1">
    <citation type="submission" date="2020-02" db="EMBL/GenBank/DDBJ databases">
        <title>Pseudoroseicyclus tamarix, sp. nov., isolated from offshore sediment of a Tamarix chinensis forest.</title>
        <authorList>
            <person name="Gai Y."/>
        </authorList>
    </citation>
    <scope>NUCLEOTIDE SEQUENCE [LARGE SCALE GENOMIC DNA]</scope>
    <source>
        <strain evidence="4 5">CLL3-39</strain>
    </source>
</reference>
<evidence type="ECO:0000256" key="2">
    <source>
        <dbReference type="ARBA" id="ARBA00023295"/>
    </source>
</evidence>
<dbReference type="RefSeq" id="WP_163890923.1">
    <property type="nucleotide sequence ID" value="NZ_JAAFYS010000001.1"/>
</dbReference>
<keyword evidence="1 4" id="KW-0378">Hydrolase</keyword>
<dbReference type="Gene3D" id="3.90.245.10">
    <property type="entry name" value="Ribonucleoside hydrolase-like"/>
    <property type="match status" value="1"/>
</dbReference>
<organism evidence="4 5">
    <name type="scientific">Pseudoroseicyclus tamaricis</name>
    <dbReference type="NCBI Taxonomy" id="2705421"/>
    <lineage>
        <taxon>Bacteria</taxon>
        <taxon>Pseudomonadati</taxon>
        <taxon>Pseudomonadota</taxon>
        <taxon>Alphaproteobacteria</taxon>
        <taxon>Rhodobacterales</taxon>
        <taxon>Paracoccaceae</taxon>
        <taxon>Pseudoroseicyclus</taxon>
    </lineage>
</organism>
<protein>
    <submittedName>
        <fullName evidence="4">Nucleoside hydrolase</fullName>
    </submittedName>
</protein>
<proteinExistence type="predicted"/>
<accession>A0A6B2K273</accession>
<dbReference type="PANTHER" id="PTHR12304:SF4">
    <property type="entry name" value="URIDINE NUCLEOSIDASE"/>
    <property type="match status" value="1"/>
</dbReference>
<evidence type="ECO:0000313" key="4">
    <source>
        <dbReference type="EMBL" id="NDV00526.1"/>
    </source>
</evidence>
<gene>
    <name evidence="4" type="ORF">GZA08_06035</name>
</gene>
<dbReference type="CDD" id="cd02650">
    <property type="entry name" value="nuc_hydro_CaPnhB"/>
    <property type="match status" value="1"/>
</dbReference>
<name>A0A6B2K273_9RHOB</name>
<dbReference type="InterPro" id="IPR001910">
    <property type="entry name" value="Inosine/uridine_hydrolase_dom"/>
</dbReference>
<dbReference type="GO" id="GO:0006152">
    <property type="term" value="P:purine nucleoside catabolic process"/>
    <property type="evidence" value="ECO:0007669"/>
    <property type="project" value="TreeGrafter"/>
</dbReference>
<dbReference type="Proteomes" id="UP000474757">
    <property type="component" value="Unassembled WGS sequence"/>
</dbReference>
<evidence type="ECO:0000256" key="1">
    <source>
        <dbReference type="ARBA" id="ARBA00022801"/>
    </source>
</evidence>
<dbReference type="EMBL" id="JAAGAB010000001">
    <property type="protein sequence ID" value="NDV00526.1"/>
    <property type="molecule type" value="Genomic_DNA"/>
</dbReference>